<evidence type="ECO:0000259" key="9">
    <source>
        <dbReference type="Pfam" id="PF02879"/>
    </source>
</evidence>
<evidence type="ECO:0000256" key="7">
    <source>
        <dbReference type="RuleBase" id="RU004326"/>
    </source>
</evidence>
<dbReference type="RefSeq" id="WP_169698254.1">
    <property type="nucleotide sequence ID" value="NZ_LS974202.1"/>
</dbReference>
<dbReference type="GO" id="GO:0006166">
    <property type="term" value="P:purine ribonucleoside salvage"/>
    <property type="evidence" value="ECO:0007669"/>
    <property type="project" value="TreeGrafter"/>
</dbReference>
<dbReference type="Gene3D" id="3.30.310.50">
    <property type="entry name" value="Alpha-D-phosphohexomutase, C-terminal domain"/>
    <property type="match status" value="1"/>
</dbReference>
<sequence length="548" mass="61296">MRDNLAIEKEYSRWLKHSSGELLGELENLSAEDVKERFATDLEFGTGGMRGKLGAGTNMMNSKTVTRATLGFGKWILETSKKPSVVIAYDTRNKSLEFSEVAADVLSSMGIRVYLFNEPTPTPVLSYAVRELKASGGIVITASHNPSQYNGYKVYTSDGTQAVPEPAARITERVNESDFFEEYTPRKELIEIAPENILSSFMKTIENEVRSLCNNYDNMRLVYTPLHGTGNYPVYRVLSDLGHEVFRVEEQSTPDGNFPTVGYPNPEDPRTFEMALHLARERNCDMIIATDPDCDRMGLMVKHNGDFLLLNGNQTGSIMVAFILDMMERKLPDNPFIVKTIVTTDLVKKIASNYGVAVKETLTGFKFIGELIEKSVVSGGENFLFGFEESYGYLFGKHARDKDAVVAAALASVIGGFLKKKGETLYDYLEGIYSRYGYFMEDLVNKEYEGIEGKFKIDSIMKELREKGVPPMKGRKLIEILDYSPGIEGLPASDVISMQFEGDLKLIARPSGTEPKIKFYLMAKGSSREEARKNIDEMKELVEGIVGR</sequence>
<dbReference type="InterPro" id="IPR016055">
    <property type="entry name" value="A-D-PHexomutase_a/b/a-I/II/III"/>
</dbReference>
<dbReference type="EC" id="5.4.2.2" evidence="11"/>
<evidence type="ECO:0000256" key="5">
    <source>
        <dbReference type="ARBA" id="ARBA00022842"/>
    </source>
</evidence>
<dbReference type="GO" id="GO:0008973">
    <property type="term" value="F:phosphopentomutase activity"/>
    <property type="evidence" value="ECO:0007669"/>
    <property type="project" value="TreeGrafter"/>
</dbReference>
<dbReference type="InterPro" id="IPR036900">
    <property type="entry name" value="A-D-PHexomutase_C_sf"/>
</dbReference>
<evidence type="ECO:0000313" key="11">
    <source>
        <dbReference type="EMBL" id="SSC11816.1"/>
    </source>
</evidence>
<dbReference type="Proteomes" id="UP000250796">
    <property type="component" value="Chromosome MESINF"/>
</dbReference>
<dbReference type="AlphaFoldDB" id="A0A7Z7LD84"/>
<dbReference type="Pfam" id="PF02879">
    <property type="entry name" value="PGM_PMM_II"/>
    <property type="match status" value="1"/>
</dbReference>
<evidence type="ECO:0000256" key="2">
    <source>
        <dbReference type="ARBA" id="ARBA00010231"/>
    </source>
</evidence>
<dbReference type="InterPro" id="IPR016066">
    <property type="entry name" value="A-D-PHexomutase_CS"/>
</dbReference>
<evidence type="ECO:0000256" key="4">
    <source>
        <dbReference type="ARBA" id="ARBA00022723"/>
    </source>
</evidence>
<feature type="domain" description="Alpha-D-phosphohexomutase alpha/beta/alpha" evidence="10">
    <location>
        <begin position="317"/>
        <end position="436"/>
    </location>
</feature>
<dbReference type="GO" id="GO:0000287">
    <property type="term" value="F:magnesium ion binding"/>
    <property type="evidence" value="ECO:0007669"/>
    <property type="project" value="InterPro"/>
</dbReference>
<dbReference type="KEGG" id="minf:MESINF_0367"/>
<dbReference type="InterPro" id="IPR005846">
    <property type="entry name" value="A-D-PHexomutase_a/b/a-III"/>
</dbReference>
<dbReference type="SUPFAM" id="SSF55957">
    <property type="entry name" value="Phosphoglucomutase, C-terminal domain"/>
    <property type="match status" value="1"/>
</dbReference>
<gene>
    <name evidence="11" type="primary">pgcA</name>
    <name evidence="11" type="ORF">MESINF_0367</name>
</gene>
<evidence type="ECO:0000256" key="3">
    <source>
        <dbReference type="ARBA" id="ARBA00022553"/>
    </source>
</evidence>
<name>A0A7Z7LD84_9BACT</name>
<comment type="cofactor">
    <cofactor evidence="1">
        <name>Mg(2+)</name>
        <dbReference type="ChEBI" id="CHEBI:18420"/>
    </cofactor>
</comment>
<feature type="domain" description="Alpha-D-phosphohexomutase alpha/beta/alpha" evidence="8">
    <location>
        <begin position="43"/>
        <end position="179"/>
    </location>
</feature>
<dbReference type="InterPro" id="IPR005845">
    <property type="entry name" value="A-D-PHexomutase_a/b/a-II"/>
</dbReference>
<evidence type="ECO:0000313" key="12">
    <source>
        <dbReference type="Proteomes" id="UP000250796"/>
    </source>
</evidence>
<evidence type="ECO:0000256" key="1">
    <source>
        <dbReference type="ARBA" id="ARBA00001946"/>
    </source>
</evidence>
<dbReference type="InterPro" id="IPR005841">
    <property type="entry name" value="Alpha-D-phosphohexomutase_SF"/>
</dbReference>
<proteinExistence type="inferred from homology"/>
<protein>
    <submittedName>
        <fullName evidence="11">Phosphoglucomutase</fullName>
        <ecNumber evidence="11">5.4.2.2</ecNumber>
    </submittedName>
</protein>
<dbReference type="Pfam" id="PF02878">
    <property type="entry name" value="PGM_PMM_I"/>
    <property type="match status" value="1"/>
</dbReference>
<dbReference type="PANTHER" id="PTHR45745">
    <property type="entry name" value="PHOSPHOMANNOMUTASE 45A"/>
    <property type="match status" value="1"/>
</dbReference>
<keyword evidence="4 7" id="KW-0479">Metal-binding</keyword>
<dbReference type="EMBL" id="LS974202">
    <property type="protein sequence ID" value="SSC11816.1"/>
    <property type="molecule type" value="Genomic_DNA"/>
</dbReference>
<reference evidence="11 12" key="1">
    <citation type="submission" date="2017-01" db="EMBL/GenBank/DDBJ databases">
        <authorList>
            <person name="Erauso G."/>
        </authorList>
    </citation>
    <scope>NUCLEOTIDE SEQUENCE [LARGE SCALE GENOMIC DNA]</scope>
    <source>
        <strain evidence="11">MESINF1</strain>
    </source>
</reference>
<keyword evidence="3" id="KW-0597">Phosphoprotein</keyword>
<dbReference type="InterPro" id="IPR005844">
    <property type="entry name" value="A-D-PHexomutase_a/b/a-I"/>
</dbReference>
<dbReference type="Gene3D" id="3.40.120.10">
    <property type="entry name" value="Alpha-D-Glucose-1,6-Bisphosphate, subunit A, domain 3"/>
    <property type="match status" value="3"/>
</dbReference>
<organism evidence="11 12">
    <name type="scientific">Mesotoga infera</name>
    <dbReference type="NCBI Taxonomy" id="1236046"/>
    <lineage>
        <taxon>Bacteria</taxon>
        <taxon>Thermotogati</taxon>
        <taxon>Thermotogota</taxon>
        <taxon>Thermotogae</taxon>
        <taxon>Kosmotogales</taxon>
        <taxon>Kosmotogaceae</taxon>
        <taxon>Mesotoga</taxon>
    </lineage>
</organism>
<keyword evidence="6 11" id="KW-0413">Isomerase</keyword>
<evidence type="ECO:0000259" key="10">
    <source>
        <dbReference type="Pfam" id="PF02880"/>
    </source>
</evidence>
<keyword evidence="5 7" id="KW-0460">Magnesium</keyword>
<dbReference type="PROSITE" id="PS00710">
    <property type="entry name" value="PGM_PMM"/>
    <property type="match status" value="1"/>
</dbReference>
<evidence type="ECO:0000259" key="8">
    <source>
        <dbReference type="Pfam" id="PF02878"/>
    </source>
</evidence>
<feature type="domain" description="Alpha-D-phosphohexomutase alpha/beta/alpha" evidence="9">
    <location>
        <begin position="200"/>
        <end position="305"/>
    </location>
</feature>
<dbReference type="Pfam" id="PF02880">
    <property type="entry name" value="PGM_PMM_III"/>
    <property type="match status" value="1"/>
</dbReference>
<evidence type="ECO:0000256" key="6">
    <source>
        <dbReference type="ARBA" id="ARBA00023235"/>
    </source>
</evidence>
<dbReference type="PANTHER" id="PTHR45745:SF1">
    <property type="entry name" value="PHOSPHOGLUCOMUTASE 2B-RELATED"/>
    <property type="match status" value="1"/>
</dbReference>
<dbReference type="GO" id="GO:0004614">
    <property type="term" value="F:phosphoglucomutase activity"/>
    <property type="evidence" value="ECO:0007669"/>
    <property type="project" value="UniProtKB-EC"/>
</dbReference>
<dbReference type="GO" id="GO:0005975">
    <property type="term" value="P:carbohydrate metabolic process"/>
    <property type="evidence" value="ECO:0007669"/>
    <property type="project" value="InterPro"/>
</dbReference>
<accession>A0A7Z7LD84</accession>
<dbReference type="SUPFAM" id="SSF53738">
    <property type="entry name" value="Phosphoglucomutase, first 3 domains"/>
    <property type="match status" value="3"/>
</dbReference>
<keyword evidence="12" id="KW-1185">Reference proteome</keyword>
<comment type="similarity">
    <text evidence="2 7">Belongs to the phosphohexose mutase family.</text>
</comment>
<dbReference type="CDD" id="cd05799">
    <property type="entry name" value="PGM2"/>
    <property type="match status" value="1"/>
</dbReference>
<dbReference type="PRINTS" id="PR00509">
    <property type="entry name" value="PGMPMM"/>
</dbReference>